<evidence type="ECO:0000313" key="3">
    <source>
        <dbReference type="EMBL" id="KAE9036023.1"/>
    </source>
</evidence>
<evidence type="ECO:0000313" key="2">
    <source>
        <dbReference type="EMBL" id="KAE8979237.1"/>
    </source>
</evidence>
<sequence>MWKNGNGVHDLPLRGQKVKVLRFTDPKVYRNECCQFKTRFEDLAFEKQTDASGNATATDPSSEFCTDASMRVAASDTEASQKKNKARTKATTPAAAPDTGPPMKAEPAKKKRKTETKLENAETKASNPAGAANTRKTDRILSPR</sequence>
<keyword evidence="6" id="KW-1185">Reference proteome</keyword>
<dbReference type="OrthoDB" id="128173at2759"/>
<feature type="compositionally biased region" description="Low complexity" evidence="1">
    <location>
        <begin position="89"/>
        <end position="102"/>
    </location>
</feature>
<dbReference type="AlphaFoldDB" id="A0A6A3IBD1"/>
<feature type="region of interest" description="Disordered" evidence="1">
    <location>
        <begin position="45"/>
        <end position="144"/>
    </location>
</feature>
<gene>
    <name evidence="3" type="ORF">PR001_g9041</name>
    <name evidence="2" type="ORF">PR002_g24475</name>
    <name evidence="4" type="ORF">PR003_g12998</name>
</gene>
<dbReference type="Proteomes" id="UP000434957">
    <property type="component" value="Unassembled WGS sequence"/>
</dbReference>
<protein>
    <submittedName>
        <fullName evidence="2">Uncharacterized protein</fullName>
    </submittedName>
</protein>
<dbReference type="Proteomes" id="UP000435112">
    <property type="component" value="Unassembled WGS sequence"/>
</dbReference>
<proteinExistence type="predicted"/>
<evidence type="ECO:0000313" key="5">
    <source>
        <dbReference type="Proteomes" id="UP000429607"/>
    </source>
</evidence>
<feature type="compositionally biased region" description="Polar residues" evidence="1">
    <location>
        <begin position="50"/>
        <end position="64"/>
    </location>
</feature>
<evidence type="ECO:0000313" key="4">
    <source>
        <dbReference type="EMBL" id="KAE9335468.1"/>
    </source>
</evidence>
<evidence type="ECO:0000313" key="6">
    <source>
        <dbReference type="Proteomes" id="UP000434957"/>
    </source>
</evidence>
<evidence type="ECO:0000313" key="7">
    <source>
        <dbReference type="Proteomes" id="UP000435112"/>
    </source>
</evidence>
<organism evidence="2 7">
    <name type="scientific">Phytophthora rubi</name>
    <dbReference type="NCBI Taxonomy" id="129364"/>
    <lineage>
        <taxon>Eukaryota</taxon>
        <taxon>Sar</taxon>
        <taxon>Stramenopiles</taxon>
        <taxon>Oomycota</taxon>
        <taxon>Peronosporomycetes</taxon>
        <taxon>Peronosporales</taxon>
        <taxon>Peronosporaceae</taxon>
        <taxon>Phytophthora</taxon>
    </lineage>
</organism>
<comment type="caution">
    <text evidence="2">The sequence shown here is derived from an EMBL/GenBank/DDBJ whole genome shotgun (WGS) entry which is preliminary data.</text>
</comment>
<reference evidence="5 7" key="1">
    <citation type="submission" date="2018-09" db="EMBL/GenBank/DDBJ databases">
        <title>Genomic investigation of the strawberry pathogen Phytophthora fragariae indicates pathogenicity is determined by transcriptional variation in three key races.</title>
        <authorList>
            <person name="Adams T.M."/>
            <person name="Armitage A.D."/>
            <person name="Sobczyk M.K."/>
            <person name="Bates H.J."/>
            <person name="Dunwell J.M."/>
            <person name="Nellist C.F."/>
            <person name="Harrison R.J."/>
        </authorList>
    </citation>
    <scope>NUCLEOTIDE SEQUENCE [LARGE SCALE GENOMIC DNA]</scope>
    <source>
        <strain evidence="3 5">SCRP249</strain>
        <strain evidence="2 7">SCRP324</strain>
        <strain evidence="4 6">SCRP333</strain>
    </source>
</reference>
<feature type="compositionally biased region" description="Basic and acidic residues" evidence="1">
    <location>
        <begin position="135"/>
        <end position="144"/>
    </location>
</feature>
<dbReference type="EMBL" id="QXFT01000804">
    <property type="protein sequence ID" value="KAE9335468.1"/>
    <property type="molecule type" value="Genomic_DNA"/>
</dbReference>
<name>A0A6A3IBD1_9STRA</name>
<accession>A0A6A3IBD1</accession>
<evidence type="ECO:0000256" key="1">
    <source>
        <dbReference type="SAM" id="MobiDB-lite"/>
    </source>
</evidence>
<dbReference type="EMBL" id="QXFU01003013">
    <property type="protein sequence ID" value="KAE8979237.1"/>
    <property type="molecule type" value="Genomic_DNA"/>
</dbReference>
<dbReference type="EMBL" id="QXFV01000490">
    <property type="protein sequence ID" value="KAE9036023.1"/>
    <property type="molecule type" value="Genomic_DNA"/>
</dbReference>
<dbReference type="Proteomes" id="UP000429607">
    <property type="component" value="Unassembled WGS sequence"/>
</dbReference>